<comment type="subcellular location">
    <subcellularLocation>
        <location evidence="1">Nucleus</location>
    </subcellularLocation>
</comment>
<evidence type="ECO:0000313" key="9">
    <source>
        <dbReference type="Proteomes" id="UP001287286"/>
    </source>
</evidence>
<feature type="region of interest" description="Disordered" evidence="6">
    <location>
        <begin position="427"/>
        <end position="449"/>
    </location>
</feature>
<organism evidence="8 9">
    <name type="scientific">Purpureocillium lilacinum</name>
    <name type="common">Paecilomyces lilacinus</name>
    <dbReference type="NCBI Taxonomy" id="33203"/>
    <lineage>
        <taxon>Eukaryota</taxon>
        <taxon>Fungi</taxon>
        <taxon>Dikarya</taxon>
        <taxon>Ascomycota</taxon>
        <taxon>Pezizomycotina</taxon>
        <taxon>Sordariomycetes</taxon>
        <taxon>Hypocreomycetidae</taxon>
        <taxon>Hypocreales</taxon>
        <taxon>Ophiocordycipitaceae</taxon>
        <taxon>Purpureocillium</taxon>
    </lineage>
</organism>
<dbReference type="InterPro" id="IPR057520">
    <property type="entry name" value="GRHL1/CP2_C"/>
</dbReference>
<keyword evidence="5" id="KW-0539">Nucleus</keyword>
<proteinExistence type="predicted"/>
<protein>
    <submittedName>
        <fullName evidence="8">Transcriptional regulator family: CP2</fullName>
    </submittedName>
</protein>
<evidence type="ECO:0000256" key="4">
    <source>
        <dbReference type="ARBA" id="ARBA00023163"/>
    </source>
</evidence>
<evidence type="ECO:0000256" key="5">
    <source>
        <dbReference type="ARBA" id="ARBA00023242"/>
    </source>
</evidence>
<dbReference type="Proteomes" id="UP001287286">
    <property type="component" value="Unassembled WGS sequence"/>
</dbReference>
<feature type="region of interest" description="Disordered" evidence="6">
    <location>
        <begin position="760"/>
        <end position="789"/>
    </location>
</feature>
<evidence type="ECO:0000256" key="2">
    <source>
        <dbReference type="ARBA" id="ARBA00023015"/>
    </source>
</evidence>
<dbReference type="PROSITE" id="PS51968">
    <property type="entry name" value="GRH_CP2_DB"/>
    <property type="match status" value="1"/>
</dbReference>
<reference evidence="8 9" key="1">
    <citation type="journal article" date="2024" name="Microbiol. Resour. Announc.">
        <title>Genome annotations for the ascomycete fungi Trichoderma harzianum, Trichoderma aggressivum, and Purpureocillium lilacinum.</title>
        <authorList>
            <person name="Beijen E.P.W."/>
            <person name="Ohm R.A."/>
        </authorList>
    </citation>
    <scope>NUCLEOTIDE SEQUENCE [LARGE SCALE GENOMIC DNA]</scope>
    <source>
        <strain evidence="8 9">CBS 150709</strain>
    </source>
</reference>
<feature type="region of interest" description="Disordered" evidence="6">
    <location>
        <begin position="871"/>
        <end position="890"/>
    </location>
</feature>
<keyword evidence="9" id="KW-1185">Reference proteome</keyword>
<evidence type="ECO:0000313" key="8">
    <source>
        <dbReference type="EMBL" id="KAK4067508.1"/>
    </source>
</evidence>
<dbReference type="InterPro" id="IPR040167">
    <property type="entry name" value="TF_CP2-like"/>
</dbReference>
<evidence type="ECO:0000256" key="6">
    <source>
        <dbReference type="SAM" id="MobiDB-lite"/>
    </source>
</evidence>
<dbReference type="Pfam" id="PF25416">
    <property type="entry name" value="GRHL1_C"/>
    <property type="match status" value="1"/>
</dbReference>
<evidence type="ECO:0000256" key="1">
    <source>
        <dbReference type="ARBA" id="ARBA00004123"/>
    </source>
</evidence>
<name>A0ABR0BCZ9_PURLI</name>
<comment type="caution">
    <text evidence="8">The sequence shown here is derived from an EMBL/GenBank/DDBJ whole genome shotgun (WGS) entry which is preliminary data.</text>
</comment>
<feature type="region of interest" description="Disordered" evidence="6">
    <location>
        <begin position="691"/>
        <end position="717"/>
    </location>
</feature>
<accession>A0ABR0BCZ9</accession>
<keyword evidence="2" id="KW-0805">Transcription regulation</keyword>
<sequence length="907" mass="99406">MPPTLLWLRPKPCHFRSGSAACGRPPTTSKDVQLPQHGTFCFFRLPAKAPLPAKASRARTPGIQMLLSCPPTACLFSRLQHFLPGLNALTPPSPRLIPHLWLPLLASYRPPAPVRLIFTSTLKAQLPLVRPPTSLPTAKEHLLFSLTLPSSFHQPTSLVPLSAVSTALPGPAVFPVSPILAADRSNTRTRPLASKEAVAYATLRHRLNDSSHRDRCSSTSAIALSPTRGGNELVNPLLRLGLSCHPSSHALLWRYHVSSTPWVGTVSTEVPGPGVAQAGLANHARIIYTPGHADSAGQNVDEEPFTDQDLTRRASHEPWPFIPSLLDPNLDDCTSGYYTLTPGGNNTLFHPQAGDLHTPPLIMAPALGKPLLMPTPGDGPQSGVTTIDESGSQILETHQFYRSNAFIEGLRPQPCSTPSSFVYQDKGYGSMEQDASPGSDPSDNRMQSTATAVNAQKFAPVSIGQPVPASAEMFRFRSILNAPTAMTKHAHEKPVTYLNNEQAYSLSITDTSGAIPVQSGTKYRTFVRISFDDERRRQEPNVYWGFWTERRRRNEALRRGRKLQAVEFVESSQVAGGDGDDKGTRIELETSSFDGFSVIWSPGLSGTPKVDIAVRFGVLSTDFNHSHGVKGILMRLCTKTTLVSPRSAPDTPPEICFCKVQLFRSGGGAERKLSDDNAHVNKSIDKLEQQLYLSESGTKDPRERKRRKRKRDNGAADLQVLQDMLKSTTPESALSLRGDQLDDPDLYPVALSSTIPPLNRADGAKYGPKLQPLSTETLDVDPSYRPPPERGEQPVACFYVLHQIPMGPAYHRAIYLMKRTLEEFNGRIAQKWGLDASKIARTLYVIQDGMEVEMDDDVVRELGEGQKMRLEVETTEQQRPSKRAKKSVDGLAGDDAAGGLVLRLKFG</sequence>
<dbReference type="PANTHER" id="PTHR11037">
    <property type="entry name" value="TRANSCRIPTION FACTOR CP2"/>
    <property type="match status" value="1"/>
</dbReference>
<dbReference type="Pfam" id="PF04516">
    <property type="entry name" value="CP2"/>
    <property type="match status" value="1"/>
</dbReference>
<evidence type="ECO:0000259" key="7">
    <source>
        <dbReference type="PROSITE" id="PS51968"/>
    </source>
</evidence>
<dbReference type="PANTHER" id="PTHR11037:SF20">
    <property type="entry name" value="PROTEIN GRAINYHEAD"/>
    <property type="match status" value="1"/>
</dbReference>
<feature type="compositionally biased region" description="Polar residues" evidence="6">
    <location>
        <begin position="439"/>
        <end position="449"/>
    </location>
</feature>
<gene>
    <name evidence="8" type="ORF">Purlil1_13845</name>
</gene>
<feature type="domain" description="Grh/CP2 DB" evidence="7">
    <location>
        <begin position="472"/>
        <end position="726"/>
    </location>
</feature>
<evidence type="ECO:0000256" key="3">
    <source>
        <dbReference type="ARBA" id="ARBA00023125"/>
    </source>
</evidence>
<dbReference type="InterPro" id="IPR007604">
    <property type="entry name" value="CP2"/>
</dbReference>
<keyword evidence="3" id="KW-0238">DNA-binding</keyword>
<keyword evidence="4" id="KW-0804">Transcription</keyword>
<dbReference type="EMBL" id="JAWRVI010000327">
    <property type="protein sequence ID" value="KAK4067508.1"/>
    <property type="molecule type" value="Genomic_DNA"/>
</dbReference>